<comment type="caution">
    <text evidence="2">The sequence shown here is derived from an EMBL/GenBank/DDBJ whole genome shotgun (WGS) entry which is preliminary data.</text>
</comment>
<evidence type="ECO:0000313" key="3">
    <source>
        <dbReference type="Proteomes" id="UP000316095"/>
    </source>
</evidence>
<dbReference type="EMBL" id="SJPG01000001">
    <property type="protein sequence ID" value="TWT60622.1"/>
    <property type="molecule type" value="Genomic_DNA"/>
</dbReference>
<accession>A0A5C5XFH1</accession>
<gene>
    <name evidence="2" type="ORF">Pan54_13360</name>
</gene>
<dbReference type="OrthoDB" id="239066at2"/>
<dbReference type="Proteomes" id="UP000316095">
    <property type="component" value="Unassembled WGS sequence"/>
</dbReference>
<sequence>MDVQANQEVNRGDQDPHPQSSHAIQKKFRENVEEAGMNTNPLPIASPSLNGRYERFIETIKLECLNKFIMFVKKASRFTSCLR</sequence>
<evidence type="ECO:0008006" key="4">
    <source>
        <dbReference type="Google" id="ProtNLM"/>
    </source>
</evidence>
<protein>
    <recommendedName>
        <fullName evidence="4">Integrase catalytic domain-containing protein</fullName>
    </recommendedName>
</protein>
<evidence type="ECO:0000313" key="2">
    <source>
        <dbReference type="EMBL" id="TWT60622.1"/>
    </source>
</evidence>
<reference evidence="2 3" key="1">
    <citation type="submission" date="2019-02" db="EMBL/GenBank/DDBJ databases">
        <title>Deep-cultivation of Planctomycetes and their phenomic and genomic characterization uncovers novel biology.</title>
        <authorList>
            <person name="Wiegand S."/>
            <person name="Jogler M."/>
            <person name="Boedeker C."/>
            <person name="Pinto D."/>
            <person name="Vollmers J."/>
            <person name="Rivas-Marin E."/>
            <person name="Kohn T."/>
            <person name="Peeters S.H."/>
            <person name="Heuer A."/>
            <person name="Rast P."/>
            <person name="Oberbeckmann S."/>
            <person name="Bunk B."/>
            <person name="Jeske O."/>
            <person name="Meyerdierks A."/>
            <person name="Storesund J.E."/>
            <person name="Kallscheuer N."/>
            <person name="Luecker S."/>
            <person name="Lage O.M."/>
            <person name="Pohl T."/>
            <person name="Merkel B.J."/>
            <person name="Hornburger P."/>
            <person name="Mueller R.-W."/>
            <person name="Bruemmer F."/>
            <person name="Labrenz M."/>
            <person name="Spormann A.M."/>
            <person name="Op Den Camp H."/>
            <person name="Overmann J."/>
            <person name="Amann R."/>
            <person name="Jetten M.S.M."/>
            <person name="Mascher T."/>
            <person name="Medema M.H."/>
            <person name="Devos D.P."/>
            <person name="Kaster A.-K."/>
            <person name="Ovreas L."/>
            <person name="Rohde M."/>
            <person name="Galperin M.Y."/>
            <person name="Jogler C."/>
        </authorList>
    </citation>
    <scope>NUCLEOTIDE SEQUENCE [LARGE SCALE GENOMIC DNA]</scope>
    <source>
        <strain evidence="2 3">Pan54</strain>
    </source>
</reference>
<dbReference type="RefSeq" id="WP_146502716.1">
    <property type="nucleotide sequence ID" value="NZ_SJPG01000001.1"/>
</dbReference>
<proteinExistence type="predicted"/>
<dbReference type="AlphaFoldDB" id="A0A5C5XFH1"/>
<organism evidence="2 3">
    <name type="scientific">Rubinisphaera italica</name>
    <dbReference type="NCBI Taxonomy" id="2527969"/>
    <lineage>
        <taxon>Bacteria</taxon>
        <taxon>Pseudomonadati</taxon>
        <taxon>Planctomycetota</taxon>
        <taxon>Planctomycetia</taxon>
        <taxon>Planctomycetales</taxon>
        <taxon>Planctomycetaceae</taxon>
        <taxon>Rubinisphaera</taxon>
    </lineage>
</organism>
<feature type="region of interest" description="Disordered" evidence="1">
    <location>
        <begin position="1"/>
        <end position="44"/>
    </location>
</feature>
<name>A0A5C5XFH1_9PLAN</name>
<keyword evidence="3" id="KW-1185">Reference proteome</keyword>
<evidence type="ECO:0000256" key="1">
    <source>
        <dbReference type="SAM" id="MobiDB-lite"/>
    </source>
</evidence>